<dbReference type="EMBL" id="BTFW01000001">
    <property type="protein sequence ID" value="GMM60186.1"/>
    <property type="molecule type" value="Genomic_DNA"/>
</dbReference>
<dbReference type="Proteomes" id="UP001187221">
    <property type="component" value="Unassembled WGS sequence"/>
</dbReference>
<evidence type="ECO:0000313" key="2">
    <source>
        <dbReference type="Proteomes" id="UP001187221"/>
    </source>
</evidence>
<sequence>MAAFFRKYRPSRAALCMVWSIGLSLPLWIGALAIVKVVLVPEADALATRLIGVNATKQIMPPGGVYARFDPRPVLREGRSEAHKVAEELLRHG</sequence>
<accession>A0ABQ6P4Q5</accession>
<comment type="caution">
    <text evidence="1">The sequence shown here is derived from an EMBL/GenBank/DDBJ whole genome shotgun (WGS) entry which is preliminary data.</text>
</comment>
<reference evidence="1 2" key="1">
    <citation type="submission" date="2023-06" db="EMBL/GenBank/DDBJ databases">
        <title>Draft genome sequence of Novosphingobium sp. strain IK01.</title>
        <authorList>
            <person name="Hatamoto M."/>
            <person name="Ikarashi T."/>
            <person name="Yamaguchi T."/>
        </authorList>
    </citation>
    <scope>NUCLEOTIDE SEQUENCE [LARGE SCALE GENOMIC DNA]</scope>
    <source>
        <strain evidence="1 2">IK01</strain>
    </source>
</reference>
<keyword evidence="2" id="KW-1185">Reference proteome</keyword>
<name>A0ABQ6P4Q5_9SPHN</name>
<proteinExistence type="predicted"/>
<protein>
    <submittedName>
        <fullName evidence="1">Uncharacterized protein</fullName>
    </submittedName>
</protein>
<evidence type="ECO:0000313" key="1">
    <source>
        <dbReference type="EMBL" id="GMM60186.1"/>
    </source>
</evidence>
<organism evidence="1 2">
    <name type="scientific">Novosphingobium pituita</name>
    <dbReference type="NCBI Taxonomy" id="3056842"/>
    <lineage>
        <taxon>Bacteria</taxon>
        <taxon>Pseudomonadati</taxon>
        <taxon>Pseudomonadota</taxon>
        <taxon>Alphaproteobacteria</taxon>
        <taxon>Sphingomonadales</taxon>
        <taxon>Sphingomonadaceae</taxon>
        <taxon>Novosphingobium</taxon>
    </lineage>
</organism>
<gene>
    <name evidence="1" type="ORF">NUTIK01_09630</name>
</gene>